<evidence type="ECO:0000313" key="1">
    <source>
        <dbReference type="EMBL" id="MBS9338257.1"/>
    </source>
</evidence>
<proteinExistence type="predicted"/>
<dbReference type="EMBL" id="JAAMFK010000001">
    <property type="protein sequence ID" value="MBS9338257.1"/>
    <property type="molecule type" value="Genomic_DNA"/>
</dbReference>
<dbReference type="RefSeq" id="WP_213808538.1">
    <property type="nucleotide sequence ID" value="NZ_JAAMFK010000001.1"/>
</dbReference>
<accession>A0ABS5QZ76</accession>
<name>A0ABS5QZ76_9LACO</name>
<evidence type="ECO:0000313" key="2">
    <source>
        <dbReference type="Proteomes" id="UP001519504"/>
    </source>
</evidence>
<keyword evidence="2" id="KW-1185">Reference proteome</keyword>
<dbReference type="Proteomes" id="UP001519504">
    <property type="component" value="Unassembled WGS sequence"/>
</dbReference>
<sequence>MKDNNEFIDEKFELAKNRKIEILAGDLLDTRKIADLILFHFLDNDKEKYPDIWNDDPEEIAAFNREIGLFVDEKEYGREKWQYD</sequence>
<protein>
    <submittedName>
        <fullName evidence="1">Uncharacterized protein</fullName>
    </submittedName>
</protein>
<organism evidence="1 2">
    <name type="scientific">Fructobacillus broussonetiae</name>
    <dbReference type="NCBI Taxonomy" id="2713173"/>
    <lineage>
        <taxon>Bacteria</taxon>
        <taxon>Bacillati</taxon>
        <taxon>Bacillota</taxon>
        <taxon>Bacilli</taxon>
        <taxon>Lactobacillales</taxon>
        <taxon>Lactobacillaceae</taxon>
        <taxon>Fructobacillus</taxon>
    </lineage>
</organism>
<comment type="caution">
    <text evidence="1">The sequence shown here is derived from an EMBL/GenBank/DDBJ whole genome shotgun (WGS) entry which is preliminary data.</text>
</comment>
<reference evidence="1 2" key="1">
    <citation type="submission" date="2020-02" db="EMBL/GenBank/DDBJ databases">
        <title>Fructobacillus sp. isolated from paper mulberry of Taiwan.</title>
        <authorList>
            <person name="Lin S.-T."/>
        </authorList>
    </citation>
    <scope>NUCLEOTIDE SEQUENCE [LARGE SCALE GENOMIC DNA]</scope>
    <source>
        <strain evidence="1 2">M2-14</strain>
    </source>
</reference>
<gene>
    <name evidence="1" type="ORF">G6R29_01230</name>
</gene>